<evidence type="ECO:0000256" key="1">
    <source>
        <dbReference type="SAM" id="SignalP"/>
    </source>
</evidence>
<dbReference type="Gene3D" id="3.90.1300.10">
    <property type="entry name" value="Amidase signature (AS) domain"/>
    <property type="match status" value="1"/>
</dbReference>
<evidence type="ECO:0000259" key="3">
    <source>
        <dbReference type="Pfam" id="PF26053"/>
    </source>
</evidence>
<dbReference type="SUPFAM" id="SSF75304">
    <property type="entry name" value="Amidase signature (AS) enzymes"/>
    <property type="match status" value="1"/>
</dbReference>
<feature type="domain" description="Amidase" evidence="2">
    <location>
        <begin position="212"/>
        <end position="447"/>
    </location>
</feature>
<evidence type="ECO:0000313" key="5">
    <source>
        <dbReference type="Proteomes" id="UP001498421"/>
    </source>
</evidence>
<proteinExistence type="predicted"/>
<accession>A0ABR1I825</accession>
<dbReference type="InterPro" id="IPR058329">
    <property type="entry name" value="Arp1_N"/>
</dbReference>
<comment type="caution">
    <text evidence="4">The sequence shown here is derived from an EMBL/GenBank/DDBJ whole genome shotgun (WGS) entry which is preliminary data.</text>
</comment>
<evidence type="ECO:0000313" key="4">
    <source>
        <dbReference type="EMBL" id="KAK7429744.1"/>
    </source>
</evidence>
<dbReference type="InterPro" id="IPR036928">
    <property type="entry name" value="AS_sf"/>
</dbReference>
<evidence type="ECO:0000259" key="2">
    <source>
        <dbReference type="Pfam" id="PF01425"/>
    </source>
</evidence>
<protein>
    <recommendedName>
        <fullName evidence="6">Amidase domain-containing protein</fullName>
    </recommendedName>
</protein>
<dbReference type="PANTHER" id="PTHR46310">
    <property type="entry name" value="AMIDASE 1"/>
    <property type="match status" value="1"/>
</dbReference>
<organism evidence="4 5">
    <name type="scientific">Neonectria magnoliae</name>
    <dbReference type="NCBI Taxonomy" id="2732573"/>
    <lineage>
        <taxon>Eukaryota</taxon>
        <taxon>Fungi</taxon>
        <taxon>Dikarya</taxon>
        <taxon>Ascomycota</taxon>
        <taxon>Pezizomycotina</taxon>
        <taxon>Sordariomycetes</taxon>
        <taxon>Hypocreomycetidae</taxon>
        <taxon>Hypocreales</taxon>
        <taxon>Nectriaceae</taxon>
        <taxon>Neonectria</taxon>
    </lineage>
</organism>
<keyword evidence="5" id="KW-1185">Reference proteome</keyword>
<dbReference type="Pfam" id="PF01425">
    <property type="entry name" value="Amidase"/>
    <property type="match status" value="1"/>
</dbReference>
<feature type="domain" description="Scytalone dehydratase-like protein Arp1 N-terminal" evidence="3">
    <location>
        <begin position="63"/>
        <end position="135"/>
    </location>
</feature>
<feature type="chain" id="PRO_5046733491" description="Amidase domain-containing protein" evidence="1">
    <location>
        <begin position="20"/>
        <end position="651"/>
    </location>
</feature>
<name>A0ABR1I825_9HYPO</name>
<dbReference type="EMBL" id="JAZAVK010000026">
    <property type="protein sequence ID" value="KAK7429744.1"/>
    <property type="molecule type" value="Genomic_DNA"/>
</dbReference>
<keyword evidence="1" id="KW-0732">Signal</keyword>
<dbReference type="InterPro" id="IPR023631">
    <property type="entry name" value="Amidase_dom"/>
</dbReference>
<feature type="signal peptide" evidence="1">
    <location>
        <begin position="1"/>
        <end position="19"/>
    </location>
</feature>
<evidence type="ECO:0008006" key="6">
    <source>
        <dbReference type="Google" id="ProtNLM"/>
    </source>
</evidence>
<dbReference type="PANTHER" id="PTHR46310:SF7">
    <property type="entry name" value="AMIDASE 1"/>
    <property type="match status" value="1"/>
</dbReference>
<dbReference type="Pfam" id="PF26053">
    <property type="entry name" value="DUF8016"/>
    <property type="match status" value="1"/>
</dbReference>
<sequence length="651" mass="70029">MKLQTFLLALCPTATLALASLNGTLFQSTFVSELQDQAFNLDRLQYLAITSDPVLSVSSALNASQGPITYISALSAKTTGDQLRKAINGSLTKDDVFTDSFLGDVLVSASGPSDLNASVVDYLRGLGSNIIYAGAAGPTTCGNSTLVPCPLFAIADGKRLWLSRVERLYADTYRTFVTGTYESNGKYRVLTQSEARTGYPLIPVPSRLYSTDDNRALAGLRIGVKDIYDLKGIQTTAGSLAYTSVNNAAAKTGPALQRIIDLGGVVVGKQKTAQFASPASAWQWNDAFYPRSPRGDTFLSCSASSSGAGCSIAAYGWLDFAVGTDTGLSVRQPAAFSGTYGNRPSQGMILMDNIVTNAFNADTAGLFARDPAKWAAFAKSWYAPSLHQNTSVNGLPALSVPNDRTFPKRILYPVDHLPLQNPAAETILQKFLSDASAALNATVEKFNLTRTIENLVDRTLLNVLADLSVLWTHDLIKETANPLIAKYTPGFPPIDQPFRQVFRTVTVDDSTYKRAMANRTREAALWHDKVLFSTNDSCSEAIIVYDVGTGGLPSFREEDLNDSPGAAVPVDPRGPRAGSTTASYFGDADYTVPIGQVPYFSNVTFQNEMMPVTVNLVAKRGCDFVLFNLINELADRGVLKTVLTGKQAFAS</sequence>
<gene>
    <name evidence="4" type="ORF">QQZ08_003770</name>
</gene>
<reference evidence="4 5" key="1">
    <citation type="journal article" date="2025" name="Microbiol. Resour. Announc.">
        <title>Draft genome sequences for Neonectria magnoliae and Neonectria punicea, canker pathogens of Liriodendron tulipifera and Acer saccharum in West Virginia.</title>
        <authorList>
            <person name="Petronek H.M."/>
            <person name="Kasson M.T."/>
            <person name="Metheny A.M."/>
            <person name="Stauder C.M."/>
            <person name="Lovett B."/>
            <person name="Lynch S.C."/>
            <person name="Garnas J.R."/>
            <person name="Kasson L.R."/>
            <person name="Stajich J.E."/>
        </authorList>
    </citation>
    <scope>NUCLEOTIDE SEQUENCE [LARGE SCALE GENOMIC DNA]</scope>
    <source>
        <strain evidence="4 5">NRRL 64651</strain>
    </source>
</reference>
<dbReference type="Proteomes" id="UP001498421">
    <property type="component" value="Unassembled WGS sequence"/>
</dbReference>